<comment type="similarity">
    <text evidence="1">Belongs to the TRAFAC class myosin-kinesin ATPase superfamily. Kinesin family.</text>
</comment>
<dbReference type="EMBL" id="GL832957">
    <property type="protein sequence ID" value="EGD78680.1"/>
    <property type="molecule type" value="Genomic_DNA"/>
</dbReference>
<keyword evidence="2" id="KW-0175">Coiled coil</keyword>
<dbReference type="Gene3D" id="3.40.850.10">
    <property type="entry name" value="Kinesin motor domain"/>
    <property type="match status" value="1"/>
</dbReference>
<feature type="region of interest" description="Disordered" evidence="3">
    <location>
        <begin position="1157"/>
        <end position="1193"/>
    </location>
</feature>
<feature type="compositionally biased region" description="Low complexity" evidence="3">
    <location>
        <begin position="873"/>
        <end position="887"/>
    </location>
</feature>
<dbReference type="PRINTS" id="PR00380">
    <property type="entry name" value="KINESINHEAVY"/>
</dbReference>
<dbReference type="eggNOG" id="KOG0245">
    <property type="taxonomic scope" value="Eukaryota"/>
</dbReference>
<dbReference type="GeneID" id="16078232"/>
<feature type="compositionally biased region" description="Basic and acidic residues" evidence="3">
    <location>
        <begin position="770"/>
        <end position="790"/>
    </location>
</feature>
<evidence type="ECO:0000313" key="6">
    <source>
        <dbReference type="Proteomes" id="UP000007799"/>
    </source>
</evidence>
<sequence>MATNGKRTVRRRASVSHGVGGSDAVRVAVRVRPFNSRELHSAARCVVEMKGSQTILQDPSGTRQPRPFTFDYSYWSFDGFETQPDGTIVKKADNYADQETVYRDLGKDAVKDAMDGYNAAIFAYGQTGAGKSFTMVGYNANEGIIPRLTRDLFRETAISRASPVGDAASSPARPSNNNNNNNNGPSGAPQGSHSGGIEYQVTFSMLEIYNERITDLLSSAGGELKLRQHPKQGFYVQGLQKVAVSSYDDVRKRMDLGVRNRTTAATTMNETSSRSHMVVTLHVKQIFLNTSGESTTKYSDIHLVDLAGSERAEASAAVSDRLKEGAAINQSLSTLGNVISALAERGAGRTDVVVPYRNSALTKLLHNALGGNSKTNMIAAISPAAINYEETLSTLRYADRAKQIRNKAVVNESPTDKLIRELREENARLMAVLSEGGMTPEQLAEVRADKQLLGREVADLETQWSKQLEAARQEWEQQLSLDDNLLALAQQSEIQADAHLSNINPDPQLSHVIKHVLPEGVTMVARLDNMDEETLDEHSDLFADVDHILEMSGPSIQQRHCKLERKGTQVVLTPEPVGGHSIGGGGDGATNSGGAGNGGVTSEDVQVRVNGEVVAPGHARALQHLDRVVFGPGQAYLYFAEQSARESDTVADVQNYDYDFVQMEIASAQGLGQFLRASTNLSMDPDTQRLRQALVAVAPMVTTANAISAELKRGVRFEIVVKTGTTHALNDKSKEVLVQVTDTTTGFVWRWDRAKFVNRCELMKMMFNERQKEQRERRGSQLRQSLERKQQANKHRAMHPGTISEDGAVNGSSGDGGGGVGAGRKAKAAGRGKGGGGKKSKSSSVLPSALSSSSSAATATTSSSKPNGGGAGYAKIHSSSSSSSTGGAANGGKGKAPRRANSYSSALQAKKDQHKQQQQQHAVAQREHTNSGDELFGMHTARATAIATAVSGTSPVLSSPSPTPPAGVSSNTTTNNSASAHANDPFWDPPEDLFLGSSFVYLQPLAFGVGVDETLPVTDYRGLTVALLDVHVSLCDHGGKTLPDFALVQDPSDFADRRVDVLVRIDRARDVEWVQQDTTRGVACRYRFYTDAKKRTTREVYRSPQAAEFAYSKQFTIRTCSPNFVNYLKTNVLVLELWGKQGDGTTKLRRQHTGGLLSATMSLPGSSSSSSSSRRGGGGGTGGGGDGSNDRRNVRGKWTAAAATALSSSARAGDGAAFGGEVKSGRAMPEMRRKGETGARFASTQGKKTKTKGSRSVSVGDDSGAVNDSGLRSGVGSAIGEGRDDGDGGDDDGGGDGDGGSSRDPVARDFERQMDAVVMEAMWLEEKRRLQAVIEDLQQEVEFLQIEKGQLEKEMSVIVLEKTRTSSSLEKDSLHDVVDAFTTKHRNLHRRLNKAMRTNKKADTDAIAQELQAECDGLEAVANQITRQMMTVLTDVRSTITHISRS</sequence>
<dbReference type="Proteomes" id="UP000007799">
    <property type="component" value="Unassembled WGS sequence"/>
</dbReference>
<evidence type="ECO:0000256" key="1">
    <source>
        <dbReference type="PROSITE-ProRule" id="PRU00283"/>
    </source>
</evidence>
<accession>F2TYK6</accession>
<dbReference type="InterPro" id="IPR001752">
    <property type="entry name" value="Kinesin_motor_dom"/>
</dbReference>
<gene>
    <name evidence="5" type="ORF">PTSG_01659</name>
</gene>
<feature type="binding site" evidence="1">
    <location>
        <begin position="125"/>
        <end position="132"/>
    </location>
    <ligand>
        <name>ATP</name>
        <dbReference type="ChEBI" id="CHEBI:30616"/>
    </ligand>
</feature>
<dbReference type="InterPro" id="IPR027417">
    <property type="entry name" value="P-loop_NTPase"/>
</dbReference>
<feature type="compositionally biased region" description="Gly residues" evidence="3">
    <location>
        <begin position="1175"/>
        <end position="1187"/>
    </location>
</feature>
<dbReference type="GO" id="GO:0007018">
    <property type="term" value="P:microtubule-based movement"/>
    <property type="evidence" value="ECO:0007669"/>
    <property type="project" value="InterPro"/>
</dbReference>
<feature type="compositionally biased region" description="Low complexity" evidence="3">
    <location>
        <begin position="969"/>
        <end position="983"/>
    </location>
</feature>
<keyword evidence="1" id="KW-0067">ATP-binding</keyword>
<evidence type="ECO:0000256" key="3">
    <source>
        <dbReference type="SAM" id="MobiDB-lite"/>
    </source>
</evidence>
<feature type="compositionally biased region" description="Gly residues" evidence="3">
    <location>
        <begin position="813"/>
        <end position="822"/>
    </location>
</feature>
<dbReference type="GO" id="GO:0008017">
    <property type="term" value="F:microtubule binding"/>
    <property type="evidence" value="ECO:0007669"/>
    <property type="project" value="InterPro"/>
</dbReference>
<proteinExistence type="inferred from homology"/>
<dbReference type="RefSeq" id="XP_004997637.1">
    <property type="nucleotide sequence ID" value="XM_004997580.1"/>
</dbReference>
<feature type="domain" description="Kinesin motor" evidence="4">
    <location>
        <begin position="24"/>
        <end position="404"/>
    </location>
</feature>
<feature type="compositionally biased region" description="Low complexity" evidence="3">
    <location>
        <begin position="1165"/>
        <end position="1174"/>
    </location>
</feature>
<feature type="region of interest" description="Disordered" evidence="3">
    <location>
        <begin position="952"/>
        <end position="984"/>
    </location>
</feature>
<dbReference type="SMART" id="SM00129">
    <property type="entry name" value="KISc"/>
    <property type="match status" value="1"/>
</dbReference>
<dbReference type="GO" id="GO:0005524">
    <property type="term" value="F:ATP binding"/>
    <property type="evidence" value="ECO:0007669"/>
    <property type="project" value="UniProtKB-UniRule"/>
</dbReference>
<feature type="region of interest" description="Disordered" evidence="3">
    <location>
        <begin position="770"/>
        <end position="929"/>
    </location>
</feature>
<feature type="compositionally biased region" description="Low complexity" evidence="3">
    <location>
        <begin position="167"/>
        <end position="189"/>
    </location>
</feature>
<feature type="compositionally biased region" description="Low complexity" evidence="3">
    <location>
        <begin position="1254"/>
        <end position="1270"/>
    </location>
</feature>
<feature type="compositionally biased region" description="Low complexity" evidence="3">
    <location>
        <begin position="842"/>
        <end position="866"/>
    </location>
</feature>
<evidence type="ECO:0000256" key="2">
    <source>
        <dbReference type="SAM" id="Coils"/>
    </source>
</evidence>
<feature type="coiled-coil region" evidence="2">
    <location>
        <begin position="1320"/>
        <end position="1354"/>
    </location>
</feature>
<feature type="region of interest" description="Disordered" evidence="3">
    <location>
        <begin position="1209"/>
        <end position="1308"/>
    </location>
</feature>
<dbReference type="GO" id="GO:0003777">
    <property type="term" value="F:microtubule motor activity"/>
    <property type="evidence" value="ECO:0007669"/>
    <property type="project" value="InterPro"/>
</dbReference>
<dbReference type="OrthoDB" id="3176171at2759"/>
<keyword evidence="6" id="KW-1185">Reference proteome</keyword>
<dbReference type="KEGG" id="sre:PTSG_01659"/>
<name>F2TYK6_SALR5</name>
<protein>
    <submittedName>
        <fullName evidence="5">Kinesin-Like protein</fullName>
    </submittedName>
</protein>
<dbReference type="SUPFAM" id="SSF52540">
    <property type="entry name" value="P-loop containing nucleoside triphosphate hydrolases"/>
    <property type="match status" value="1"/>
</dbReference>
<keyword evidence="1" id="KW-0547">Nucleotide-binding</keyword>
<evidence type="ECO:0000313" key="5">
    <source>
        <dbReference type="EMBL" id="EGD78680.1"/>
    </source>
</evidence>
<evidence type="ECO:0000259" key="4">
    <source>
        <dbReference type="PROSITE" id="PS50067"/>
    </source>
</evidence>
<dbReference type="PROSITE" id="PS50067">
    <property type="entry name" value="KINESIN_MOTOR_2"/>
    <property type="match status" value="1"/>
</dbReference>
<feature type="compositionally biased region" description="Basic residues" evidence="3">
    <location>
        <begin position="824"/>
        <end position="841"/>
    </location>
</feature>
<dbReference type="InParanoid" id="F2TYK6"/>
<organism evidence="6">
    <name type="scientific">Salpingoeca rosetta (strain ATCC 50818 / BSB-021)</name>
    <dbReference type="NCBI Taxonomy" id="946362"/>
    <lineage>
        <taxon>Eukaryota</taxon>
        <taxon>Choanoflagellata</taxon>
        <taxon>Craspedida</taxon>
        <taxon>Salpingoecidae</taxon>
        <taxon>Salpingoeca</taxon>
    </lineage>
</organism>
<dbReference type="STRING" id="946362.F2TYK6"/>
<keyword evidence="1" id="KW-0505">Motor protein</keyword>
<reference evidence="5" key="1">
    <citation type="submission" date="2009-08" db="EMBL/GenBank/DDBJ databases">
        <title>Annotation of Salpingoeca rosetta.</title>
        <authorList>
            <consortium name="The Broad Institute Genome Sequencing Platform"/>
            <person name="Russ C."/>
            <person name="Cuomo C."/>
            <person name="Burger G."/>
            <person name="Gray M.W."/>
            <person name="Holland P.W.H."/>
            <person name="King N."/>
            <person name="Lang F.B.F."/>
            <person name="Roger A.J."/>
            <person name="Ruiz-Trillo I."/>
            <person name="Young S.K."/>
            <person name="Zeng Q."/>
            <person name="Gargeya S."/>
            <person name="Alvarado L."/>
            <person name="Berlin A."/>
            <person name="Chapman S.B."/>
            <person name="Chen Z."/>
            <person name="Freedman E."/>
            <person name="Gellesch M."/>
            <person name="Goldberg J."/>
            <person name="Griggs A."/>
            <person name="Gujja S."/>
            <person name="Heilman E."/>
            <person name="Heiman D."/>
            <person name="Howarth C."/>
            <person name="Mehta T."/>
            <person name="Neiman D."/>
            <person name="Pearson M."/>
            <person name="Roberts A."/>
            <person name="Saif S."/>
            <person name="Shea T."/>
            <person name="Shenoy N."/>
            <person name="Sisk P."/>
            <person name="Stolte C."/>
            <person name="Sykes S."/>
            <person name="White J."/>
            <person name="Yandava C."/>
            <person name="Haas B."/>
            <person name="Nusbaum C."/>
            <person name="Birren B."/>
        </authorList>
    </citation>
    <scope>NUCLEOTIDE SEQUENCE [LARGE SCALE GENOMIC DNA]</scope>
    <source>
        <strain evidence="5">ATCC 50818</strain>
    </source>
</reference>
<feature type="region of interest" description="Disordered" evidence="3">
    <location>
        <begin position="573"/>
        <end position="602"/>
    </location>
</feature>
<dbReference type="Gene3D" id="2.60.200.20">
    <property type="match status" value="1"/>
</dbReference>
<feature type="region of interest" description="Disordered" evidence="3">
    <location>
        <begin position="162"/>
        <end position="194"/>
    </location>
</feature>
<dbReference type="Pfam" id="PF00225">
    <property type="entry name" value="Kinesin"/>
    <property type="match status" value="1"/>
</dbReference>
<dbReference type="InterPro" id="IPR036961">
    <property type="entry name" value="Kinesin_motor_dom_sf"/>
</dbReference>
<feature type="compositionally biased region" description="Gly residues" evidence="3">
    <location>
        <begin position="580"/>
        <end position="599"/>
    </location>
</feature>
<dbReference type="PANTHER" id="PTHR47117">
    <property type="entry name" value="STAR-RELATED LIPID TRANSFER PROTEIN 9"/>
    <property type="match status" value="1"/>
</dbReference>